<feature type="domain" description="Tc1-like transposase DDE" evidence="1">
    <location>
        <begin position="6"/>
        <end position="73"/>
    </location>
</feature>
<evidence type="ECO:0000313" key="2">
    <source>
        <dbReference type="EMBL" id="OAA83518.1"/>
    </source>
</evidence>
<evidence type="ECO:0000259" key="1">
    <source>
        <dbReference type="Pfam" id="PF13358"/>
    </source>
</evidence>
<sequence>MKINPGKKVVVFLDNAKNHTSFLIQTSYQKVKEKLKLIYLPRYSPYMNTQKNIWNYLKARLFKPSSRSCIEELTFKLKTLYV</sequence>
<evidence type="ECO:0000313" key="3">
    <source>
        <dbReference type="Proteomes" id="UP000077407"/>
    </source>
</evidence>
<dbReference type="GO" id="GO:0003676">
    <property type="term" value="F:nucleic acid binding"/>
    <property type="evidence" value="ECO:0007669"/>
    <property type="project" value="InterPro"/>
</dbReference>
<proteinExistence type="predicted"/>
<dbReference type="Pfam" id="PF13358">
    <property type="entry name" value="DDE_3"/>
    <property type="match status" value="1"/>
</dbReference>
<protein>
    <recommendedName>
        <fullName evidence="1">Tc1-like transposase DDE domain-containing protein</fullName>
    </recommendedName>
</protein>
<dbReference type="EMBL" id="LITT01000058">
    <property type="protein sequence ID" value="OAA83518.1"/>
    <property type="molecule type" value="Genomic_DNA"/>
</dbReference>
<dbReference type="InterPro" id="IPR036397">
    <property type="entry name" value="RNaseH_sf"/>
</dbReference>
<dbReference type="InterPro" id="IPR038717">
    <property type="entry name" value="Tc1-like_DDE_dom"/>
</dbReference>
<reference evidence="2 3" key="1">
    <citation type="journal article" date="2015" name="Biotechnol. Bioeng.">
        <title>Genome sequence and phenotypic characterization of Caulobacter segnis.</title>
        <authorList>
            <person name="Patel S."/>
            <person name="Fletcher B."/>
            <person name="Scott D.C."/>
            <person name="Ely B."/>
        </authorList>
    </citation>
    <scope>NUCLEOTIDE SEQUENCE [LARGE SCALE GENOMIC DNA]</scope>
    <source>
        <strain evidence="2 3">ERI-2</strain>
    </source>
</reference>
<organism evidence="2 3">
    <name type="scientific">Clostridium ljungdahlii</name>
    <dbReference type="NCBI Taxonomy" id="1538"/>
    <lineage>
        <taxon>Bacteria</taxon>
        <taxon>Bacillati</taxon>
        <taxon>Bacillota</taxon>
        <taxon>Clostridia</taxon>
        <taxon>Eubacteriales</taxon>
        <taxon>Clostridiaceae</taxon>
        <taxon>Clostridium</taxon>
    </lineage>
</organism>
<dbReference type="OrthoDB" id="1901704at2"/>
<comment type="caution">
    <text evidence="2">The sequence shown here is derived from an EMBL/GenBank/DDBJ whole genome shotgun (WGS) entry which is preliminary data.</text>
</comment>
<dbReference type="Proteomes" id="UP000077407">
    <property type="component" value="Unassembled WGS sequence"/>
</dbReference>
<name>A0A162L2M5_9CLOT</name>
<gene>
    <name evidence="2" type="ORF">WY13_03305</name>
</gene>
<dbReference type="Gene3D" id="3.30.420.10">
    <property type="entry name" value="Ribonuclease H-like superfamily/Ribonuclease H"/>
    <property type="match status" value="1"/>
</dbReference>
<dbReference type="PATRIC" id="fig|1538.10.peg.3360"/>
<dbReference type="AlphaFoldDB" id="A0A162L2M5"/>
<accession>A0A162L2M5</accession>